<keyword evidence="1" id="KW-0812">Transmembrane</keyword>
<dbReference type="EMBL" id="JAGKQM010000004">
    <property type="protein sequence ID" value="KAH0929057.1"/>
    <property type="molecule type" value="Genomic_DNA"/>
</dbReference>
<evidence type="ECO:0000313" key="3">
    <source>
        <dbReference type="Proteomes" id="UP000824890"/>
    </source>
</evidence>
<keyword evidence="3" id="KW-1185">Reference proteome</keyword>
<comment type="caution">
    <text evidence="2">The sequence shown here is derived from an EMBL/GenBank/DDBJ whole genome shotgun (WGS) entry which is preliminary data.</text>
</comment>
<feature type="transmembrane region" description="Helical" evidence="1">
    <location>
        <begin position="435"/>
        <end position="458"/>
    </location>
</feature>
<feature type="non-terminal residue" evidence="2">
    <location>
        <position position="1"/>
    </location>
</feature>
<sequence length="545" mass="63411">NTIHIHIAIKPKAKKNDDQCEHQPCQRLEAIQDKMAITTQIATFLATKHFIRWIDSSVVLTDEHGERIHAMCKRNQMKSVQHVMGKIVSLEPVKTVQVKLHDRKVVQFRLVDSSFVYFSGTCMLFVEEICLAIGGEVQITNAFDASIVYLDPTMEEAFQFMEKLMEDELPLAFIEKQNGKREVVLQEDDWNDLDIKMIFELFVADQVLMLEGTSQNESEECKTPFPKRKEEDADLPYISSTSKKLCSAIKVEKKKEDRIMKKQKTYDHNGDRTDSNITPETIKSKKTFSNAIQFCSNYIKNPDIPLRSVYYRLFEGIENRIVPCNTYSLYHQVSMPSPQTPRNIRRLQLGIDTPTDQILTTPKQSSCLTSSKYNTFMLFSFLKTCSHRCLHQFLYHLNRENEITNVIPRCWFRTTFNYIKAARSFQIQNISKNYYLLYFISTLEITLTSMFFMPLASIQKKRNENSFRKFSDKRQRKRISDVLKDITNIDLSLVNINDACELEFDCSSLDTTDSENETDVDLPSFEYYLINTEKSTAAKKDKTKM</sequence>
<name>A0ABQ8DI79_BRANA</name>
<feature type="non-terminal residue" evidence="2">
    <location>
        <position position="545"/>
    </location>
</feature>
<keyword evidence="1" id="KW-0472">Membrane</keyword>
<accession>A0ABQ8DI79</accession>
<reference evidence="2 3" key="1">
    <citation type="submission" date="2021-05" db="EMBL/GenBank/DDBJ databases">
        <title>Genome Assembly of Synthetic Allotetraploid Brassica napus Reveals Homoeologous Exchanges between Subgenomes.</title>
        <authorList>
            <person name="Davis J.T."/>
        </authorList>
    </citation>
    <scope>NUCLEOTIDE SEQUENCE [LARGE SCALE GENOMIC DNA]</scope>
    <source>
        <strain evidence="3">cv. Da-Ae</strain>
        <tissue evidence="2">Seedling</tissue>
    </source>
</reference>
<protein>
    <submittedName>
        <fullName evidence="2">Uncharacterized protein</fullName>
    </submittedName>
</protein>
<proteinExistence type="predicted"/>
<keyword evidence="1" id="KW-1133">Transmembrane helix</keyword>
<evidence type="ECO:0000256" key="1">
    <source>
        <dbReference type="SAM" id="Phobius"/>
    </source>
</evidence>
<dbReference type="Proteomes" id="UP000824890">
    <property type="component" value="Unassembled WGS sequence"/>
</dbReference>
<evidence type="ECO:0000313" key="2">
    <source>
        <dbReference type="EMBL" id="KAH0929057.1"/>
    </source>
</evidence>
<organism evidence="2 3">
    <name type="scientific">Brassica napus</name>
    <name type="common">Rape</name>
    <dbReference type="NCBI Taxonomy" id="3708"/>
    <lineage>
        <taxon>Eukaryota</taxon>
        <taxon>Viridiplantae</taxon>
        <taxon>Streptophyta</taxon>
        <taxon>Embryophyta</taxon>
        <taxon>Tracheophyta</taxon>
        <taxon>Spermatophyta</taxon>
        <taxon>Magnoliopsida</taxon>
        <taxon>eudicotyledons</taxon>
        <taxon>Gunneridae</taxon>
        <taxon>Pentapetalae</taxon>
        <taxon>rosids</taxon>
        <taxon>malvids</taxon>
        <taxon>Brassicales</taxon>
        <taxon>Brassicaceae</taxon>
        <taxon>Brassiceae</taxon>
        <taxon>Brassica</taxon>
    </lineage>
</organism>
<gene>
    <name evidence="2" type="ORF">HID58_014784</name>
</gene>